<keyword evidence="1" id="KW-1133">Transmembrane helix</keyword>
<keyword evidence="1" id="KW-0472">Membrane</keyword>
<comment type="caution">
    <text evidence="2">The sequence shown here is derived from an EMBL/GenBank/DDBJ whole genome shotgun (WGS) entry which is preliminary data.</text>
</comment>
<feature type="transmembrane region" description="Helical" evidence="1">
    <location>
        <begin position="44"/>
        <end position="64"/>
    </location>
</feature>
<keyword evidence="3" id="KW-1185">Reference proteome</keyword>
<reference evidence="3" key="1">
    <citation type="journal article" date="2019" name="Int. J. Syst. Evol. Microbiol.">
        <title>The Global Catalogue of Microorganisms (GCM) 10K type strain sequencing project: providing services to taxonomists for standard genome sequencing and annotation.</title>
        <authorList>
            <consortium name="The Broad Institute Genomics Platform"/>
            <consortium name="The Broad Institute Genome Sequencing Center for Infectious Disease"/>
            <person name="Wu L."/>
            <person name="Ma J."/>
        </authorList>
    </citation>
    <scope>NUCLEOTIDE SEQUENCE [LARGE SCALE GENOMIC DNA]</scope>
    <source>
        <strain evidence="3">JCM 15442</strain>
    </source>
</reference>
<dbReference type="EMBL" id="BMOL01000004">
    <property type="protein sequence ID" value="GGL76778.1"/>
    <property type="molecule type" value="Genomic_DNA"/>
</dbReference>
<gene>
    <name evidence="2" type="ORF">GCM10010840_13550</name>
</gene>
<sequence length="96" mass="9772">MARLILAAIGVVLLAVAALALVWLLGQLLVGLGAFVVGTAGVLWRLLGFLIVVGGLGGLVYFLASAWRPSSRAQASPQAVQAAAKSAPQRVRQPGA</sequence>
<accession>A0ABQ2G5L5</accession>
<protein>
    <submittedName>
        <fullName evidence="2">Uncharacterized protein</fullName>
    </submittedName>
</protein>
<proteinExistence type="predicted"/>
<evidence type="ECO:0000256" key="1">
    <source>
        <dbReference type="SAM" id="Phobius"/>
    </source>
</evidence>
<evidence type="ECO:0000313" key="3">
    <source>
        <dbReference type="Proteomes" id="UP000639973"/>
    </source>
</evidence>
<name>A0ABQ2G5L5_9DEIO</name>
<organism evidence="2 3">
    <name type="scientific">Deinococcus aerolatus</name>
    <dbReference type="NCBI Taxonomy" id="522487"/>
    <lineage>
        <taxon>Bacteria</taxon>
        <taxon>Thermotogati</taxon>
        <taxon>Deinococcota</taxon>
        <taxon>Deinococci</taxon>
        <taxon>Deinococcales</taxon>
        <taxon>Deinococcaceae</taxon>
        <taxon>Deinococcus</taxon>
    </lineage>
</organism>
<dbReference type="Proteomes" id="UP000639973">
    <property type="component" value="Unassembled WGS sequence"/>
</dbReference>
<keyword evidence="1" id="KW-0812">Transmembrane</keyword>
<evidence type="ECO:0000313" key="2">
    <source>
        <dbReference type="EMBL" id="GGL76778.1"/>
    </source>
</evidence>
<dbReference type="RefSeq" id="WP_188970253.1">
    <property type="nucleotide sequence ID" value="NZ_BMOL01000004.1"/>
</dbReference>